<accession>A0A1G4MGJ5</accession>
<dbReference type="AlphaFoldDB" id="A0A1G4MGJ5"/>
<organism evidence="4 5">
    <name type="scientific">Lachancea fermentati</name>
    <name type="common">Zygosaccharomyces fermentati</name>
    <dbReference type="NCBI Taxonomy" id="4955"/>
    <lineage>
        <taxon>Eukaryota</taxon>
        <taxon>Fungi</taxon>
        <taxon>Dikarya</taxon>
        <taxon>Ascomycota</taxon>
        <taxon>Saccharomycotina</taxon>
        <taxon>Saccharomycetes</taxon>
        <taxon>Saccharomycetales</taxon>
        <taxon>Saccharomycetaceae</taxon>
        <taxon>Lachancea</taxon>
    </lineage>
</organism>
<feature type="compositionally biased region" description="Acidic residues" evidence="1">
    <location>
        <begin position="515"/>
        <end position="528"/>
    </location>
</feature>
<dbReference type="Pfam" id="PF10607">
    <property type="entry name" value="CTLH"/>
    <property type="match status" value="1"/>
</dbReference>
<dbReference type="Proteomes" id="UP000190831">
    <property type="component" value="Chromosome F"/>
</dbReference>
<dbReference type="InterPro" id="IPR043136">
    <property type="entry name" value="B30.2/SPRY_sf"/>
</dbReference>
<dbReference type="PANTHER" id="PTHR12864">
    <property type="entry name" value="RAN BINDING PROTEIN 9-RELATED"/>
    <property type="match status" value="1"/>
</dbReference>
<dbReference type="InterPro" id="IPR001870">
    <property type="entry name" value="B30.2/SPRY"/>
</dbReference>
<proteinExistence type="predicted"/>
<feature type="compositionally biased region" description="Basic and acidic residues" evidence="1">
    <location>
        <begin position="130"/>
        <end position="142"/>
    </location>
</feature>
<dbReference type="InterPro" id="IPR003877">
    <property type="entry name" value="SPRY_dom"/>
</dbReference>
<dbReference type="OrthoDB" id="25503at2759"/>
<feature type="region of interest" description="Disordered" evidence="1">
    <location>
        <begin position="512"/>
        <end position="539"/>
    </location>
</feature>
<dbReference type="Gene3D" id="2.60.120.920">
    <property type="match status" value="1"/>
</dbReference>
<sequence length="820" mass="93065">MSLFMEEVDDVFIKSLFPRYLLEQPLGHDLWTIYYENRKLFHKLKNKGDAISNVGDGKTRKFNHELSYETRKEIWEKLVSLGVLGTIPYDSANDDYLVQVYRYFYPNLDEDLTSTHLSIEKDTHLRAISDSEDLTKPIDPELRSVIQMEDDHDDEEEDVGDDDGDDGDDGDDHADENEEDAILNENQEMEDGSSSNEEQGSRSPNEGAQFYPALAESSHSLKEKPNPISSDIYKYLGYPLPHAWLSQPSNSILVSSDGCTQLRPNPTWQTMTSYDRASPVIGSGLRTTLSNQKFDYATTWANNPILHKNIAIFYYEIRMLSVTSSQSGQNCNVVVGFKDYSKLQTSTASSSRTDLHGDVNAINRQSASILRSTLDSSSSAGSSSGNNQSSRGNGFDKGSFGYCGTDGYITDGTHYKSFGKQYGRDDVIGCGVNYVDGTIFFTKNGVNLGTAFTDVHDIDLVPHIALRPGNSVRTNFGLHEEFLYDIIGYQNTFKAKAYQHIFKSIEGHDGYNDFDTNDTEEDEDLDDGSLDRSEDSESFRDGFLLPSDRRFSGDRLYKPDVESINNLNTDDDSIPCTMNAMINDYLIHDGLIDVAKGFLKDLQKDCIPDSDEERAKIVIRHNERQIIKEENNLRVRQDIRRLINEGNITQCLQYINSQFPGLLEENIDVLFELKVAEYLLTIVNFQKYSIDYILQKGQLLSAEFVYNPQVPEEMKERFHSHLSEISALLAYDSPLEECNEDLAVFLTPSYLQDRLFQLVNSRVLTFLKKKSESSLENMVSYTRAMVKALMQYGENSSVVHNDSELRYYKLVNIDEDLLNL</sequence>
<dbReference type="EMBL" id="LT598490">
    <property type="protein sequence ID" value="SCW02923.1"/>
    <property type="molecule type" value="Genomic_DNA"/>
</dbReference>
<dbReference type="PROSITE" id="PS50188">
    <property type="entry name" value="B302_SPRY"/>
    <property type="match status" value="1"/>
</dbReference>
<evidence type="ECO:0000259" key="3">
    <source>
        <dbReference type="PROSITE" id="PS50897"/>
    </source>
</evidence>
<dbReference type="STRING" id="4955.A0A1G4MGJ5"/>
<dbReference type="SUPFAM" id="SSF49899">
    <property type="entry name" value="Concanavalin A-like lectins/glucanases"/>
    <property type="match status" value="1"/>
</dbReference>
<dbReference type="InterPro" id="IPR024964">
    <property type="entry name" value="CTLH/CRA"/>
</dbReference>
<feature type="compositionally biased region" description="Acidic residues" evidence="1">
    <location>
        <begin position="148"/>
        <end position="191"/>
    </location>
</feature>
<dbReference type="OMA" id="RHNERQI"/>
<feature type="domain" description="CTLH" evidence="3">
    <location>
        <begin position="636"/>
        <end position="679"/>
    </location>
</feature>
<dbReference type="InterPro" id="IPR013320">
    <property type="entry name" value="ConA-like_dom_sf"/>
</dbReference>
<feature type="region of interest" description="Disordered" evidence="1">
    <location>
        <begin position="130"/>
        <end position="208"/>
    </location>
</feature>
<dbReference type="Pfam" id="PF00622">
    <property type="entry name" value="SPRY"/>
    <property type="match status" value="1"/>
</dbReference>
<evidence type="ECO:0000256" key="1">
    <source>
        <dbReference type="SAM" id="MobiDB-lite"/>
    </source>
</evidence>
<dbReference type="PROSITE" id="PS50897">
    <property type="entry name" value="CTLH"/>
    <property type="match status" value="1"/>
</dbReference>
<evidence type="ECO:0000259" key="2">
    <source>
        <dbReference type="PROSITE" id="PS50188"/>
    </source>
</evidence>
<keyword evidence="5" id="KW-1185">Reference proteome</keyword>
<feature type="domain" description="B30.2/SPRY" evidence="2">
    <location>
        <begin position="276"/>
        <end position="481"/>
    </location>
</feature>
<evidence type="ECO:0000313" key="4">
    <source>
        <dbReference type="EMBL" id="SCW02923.1"/>
    </source>
</evidence>
<protein>
    <submittedName>
        <fullName evidence="4">LAFE_0F17260g1_1</fullName>
    </submittedName>
</protein>
<dbReference type="CDD" id="cd12885">
    <property type="entry name" value="SPRY_RanBP_like"/>
    <property type="match status" value="1"/>
</dbReference>
<evidence type="ECO:0000313" key="5">
    <source>
        <dbReference type="Proteomes" id="UP000190831"/>
    </source>
</evidence>
<dbReference type="InterPro" id="IPR044736">
    <property type="entry name" value="Gid1/RanBPM/SPLA_SPRY"/>
</dbReference>
<dbReference type="SMART" id="SM00757">
    <property type="entry name" value="CRA"/>
    <property type="match status" value="1"/>
</dbReference>
<name>A0A1G4MGJ5_LACFM</name>
<feature type="compositionally biased region" description="Polar residues" evidence="1">
    <location>
        <begin position="192"/>
        <end position="206"/>
    </location>
</feature>
<dbReference type="InterPro" id="IPR006595">
    <property type="entry name" value="CTLH_C"/>
</dbReference>
<reference evidence="5" key="1">
    <citation type="submission" date="2016-03" db="EMBL/GenBank/DDBJ databases">
        <authorList>
            <person name="Devillers H."/>
        </authorList>
    </citation>
    <scope>NUCLEOTIDE SEQUENCE [LARGE SCALE GENOMIC DNA]</scope>
</reference>
<feature type="compositionally biased region" description="Basic and acidic residues" evidence="1">
    <location>
        <begin position="529"/>
        <end position="539"/>
    </location>
</feature>
<dbReference type="SMART" id="SM00449">
    <property type="entry name" value="SPRY"/>
    <property type="match status" value="1"/>
</dbReference>
<dbReference type="InterPro" id="IPR050618">
    <property type="entry name" value="Ubq-SigPath_Reg"/>
</dbReference>
<gene>
    <name evidence="4" type="ORF">LAFE_0F17260G</name>
</gene>
<dbReference type="InterPro" id="IPR013144">
    <property type="entry name" value="CRA_dom"/>
</dbReference>